<comment type="caution">
    <text evidence="1">The sequence shown here is derived from an EMBL/GenBank/DDBJ whole genome shotgun (WGS) entry which is preliminary data.</text>
</comment>
<evidence type="ECO:0000313" key="2">
    <source>
        <dbReference type="Proteomes" id="UP000314294"/>
    </source>
</evidence>
<name>A0A4Z2HRE8_9TELE</name>
<evidence type="ECO:0000313" key="1">
    <source>
        <dbReference type="EMBL" id="TNN67574.1"/>
    </source>
</evidence>
<organism evidence="1 2">
    <name type="scientific">Liparis tanakae</name>
    <name type="common">Tanaka's snailfish</name>
    <dbReference type="NCBI Taxonomy" id="230148"/>
    <lineage>
        <taxon>Eukaryota</taxon>
        <taxon>Metazoa</taxon>
        <taxon>Chordata</taxon>
        <taxon>Craniata</taxon>
        <taxon>Vertebrata</taxon>
        <taxon>Euteleostomi</taxon>
        <taxon>Actinopterygii</taxon>
        <taxon>Neopterygii</taxon>
        <taxon>Teleostei</taxon>
        <taxon>Neoteleostei</taxon>
        <taxon>Acanthomorphata</taxon>
        <taxon>Eupercaria</taxon>
        <taxon>Perciformes</taxon>
        <taxon>Cottioidei</taxon>
        <taxon>Cottales</taxon>
        <taxon>Liparidae</taxon>
        <taxon>Liparis</taxon>
    </lineage>
</organism>
<dbReference type="EMBL" id="SRLO01000202">
    <property type="protein sequence ID" value="TNN67574.1"/>
    <property type="molecule type" value="Genomic_DNA"/>
</dbReference>
<proteinExistence type="predicted"/>
<reference evidence="1 2" key="1">
    <citation type="submission" date="2019-03" db="EMBL/GenBank/DDBJ databases">
        <title>First draft genome of Liparis tanakae, snailfish: a comprehensive survey of snailfish specific genes.</title>
        <authorList>
            <person name="Kim W."/>
            <person name="Song I."/>
            <person name="Jeong J.-H."/>
            <person name="Kim D."/>
            <person name="Kim S."/>
            <person name="Ryu S."/>
            <person name="Song J.Y."/>
            <person name="Lee S.K."/>
        </authorList>
    </citation>
    <scope>NUCLEOTIDE SEQUENCE [LARGE SCALE GENOMIC DNA]</scope>
    <source>
        <tissue evidence="1">Muscle</tissue>
    </source>
</reference>
<dbReference type="AlphaFoldDB" id="A0A4Z2HRE8"/>
<accession>A0A4Z2HRE8</accession>
<dbReference type="Proteomes" id="UP000314294">
    <property type="component" value="Unassembled WGS sequence"/>
</dbReference>
<sequence length="78" mass="8650">MSLSSGKVPKSASFKWPALSSSMLSGFTSLRRQKHSDIKTHTYVYNAPKHKPRARDKNSPIQKALMLLQGSAGQLHEV</sequence>
<keyword evidence="2" id="KW-1185">Reference proteome</keyword>
<protein>
    <submittedName>
        <fullName evidence="1">Uncharacterized protein</fullName>
    </submittedName>
</protein>
<gene>
    <name evidence="1" type="ORF">EYF80_022247</name>
</gene>